<evidence type="ECO:0000313" key="13">
    <source>
        <dbReference type="EMBL" id="OHU56854.1"/>
    </source>
</evidence>
<evidence type="ECO:0000256" key="2">
    <source>
        <dbReference type="ARBA" id="ARBA00007069"/>
    </source>
</evidence>
<keyword evidence="8 9" id="KW-0472">Membrane</keyword>
<keyword evidence="6 9" id="KW-0812">Transmembrane</keyword>
<dbReference type="PROSITE" id="PS50928">
    <property type="entry name" value="ABC_TM1"/>
    <property type="match status" value="1"/>
</dbReference>
<evidence type="ECO:0000256" key="1">
    <source>
        <dbReference type="ARBA" id="ARBA00004651"/>
    </source>
</evidence>
<comment type="subcellular location">
    <subcellularLocation>
        <location evidence="1 9">Cell membrane</location>
        <topology evidence="1 9">Multi-pass membrane protein</topology>
    </subcellularLocation>
</comment>
<dbReference type="InterPro" id="IPR011864">
    <property type="entry name" value="Phosphate_PstC"/>
</dbReference>
<dbReference type="GO" id="GO:0005315">
    <property type="term" value="F:phosphate transmembrane transporter activity"/>
    <property type="evidence" value="ECO:0007669"/>
    <property type="project" value="InterPro"/>
</dbReference>
<protein>
    <recommendedName>
        <fullName evidence="10">Phosphate transport system permease protein</fullName>
    </recommendedName>
</protein>
<dbReference type="GO" id="GO:0006817">
    <property type="term" value="P:phosphate ion transport"/>
    <property type="evidence" value="ECO:0007669"/>
    <property type="project" value="UniProtKB-KW"/>
</dbReference>
<dbReference type="InterPro" id="IPR051124">
    <property type="entry name" value="Phosphate_Transport_Permease"/>
</dbReference>
<keyword evidence="7 9" id="KW-1133">Transmembrane helix</keyword>
<keyword evidence="3 9" id="KW-0813">Transport</keyword>
<dbReference type="GO" id="GO:0005886">
    <property type="term" value="C:plasma membrane"/>
    <property type="evidence" value="ECO:0007669"/>
    <property type="project" value="UniProtKB-SubCell"/>
</dbReference>
<feature type="transmembrane region" description="Helical" evidence="9">
    <location>
        <begin position="156"/>
        <end position="189"/>
    </location>
</feature>
<dbReference type="Pfam" id="PF00528">
    <property type="entry name" value="BPD_transp_1"/>
    <property type="match status" value="1"/>
</dbReference>
<reference evidence="13 14" key="1">
    <citation type="submission" date="2016-10" db="EMBL/GenBank/DDBJ databases">
        <title>Evaluation of Human, Veterinary and Environmental Mycobacterium chelonae Isolates by Core Genome Phylogenomic Analysis, Targeted Gene Comparison, and Anti-microbial Susceptibility Patterns: A Tale of Mistaken Identities.</title>
        <authorList>
            <person name="Fogelson S.B."/>
            <person name="Camus A.C."/>
            <person name="Lorenz W."/>
            <person name="Vasireddy R."/>
            <person name="Vasireddy S."/>
            <person name="Smith T."/>
            <person name="Brown-Elliott B.A."/>
            <person name="Wallace R.J.Jr."/>
            <person name="Hasan N.A."/>
            <person name="Reischl U."/>
            <person name="Sanchez S."/>
        </authorList>
    </citation>
    <scope>NUCLEOTIDE SEQUENCE [LARGE SCALE GENOMIC DNA]</scope>
    <source>
        <strain evidence="13 14">15515</strain>
    </source>
</reference>
<dbReference type="InterPro" id="IPR035906">
    <property type="entry name" value="MetI-like_sf"/>
</dbReference>
<sequence length="358" mass="37504">MSSQTSGIDPVGVARPADLDGSVFEEKPQPMSDEGDHQPPAKATNTVTKTVTRPGDRIFSGLAKGSGVFVVALIGLVAVFLILRAVPALSNDDENFFLYNGPWRTDDTSHMQFGVLDLFQVTVFVSVFALLLAMPVALGIAIYLTEYAPARVRGPLAYVIDLLAAVPSIVYGLWGIYVLAPAIAPVALWLNRNLGFIPLFADSPVNIGGGGNLFTGGIVLAVMILPIIAAVTREVFIQTPKGQIEAALALGATKWEVVRTTIIPFGTSGYISGSMLGLGRALGETIALMLILSGTSVAFGWSLFDSGSTFATHIASNASEFNNELEAGAYIAAGLVLFVLTFLVNSAARAVVGGKGQA</sequence>
<feature type="compositionally biased region" description="Basic and acidic residues" evidence="11">
    <location>
        <begin position="24"/>
        <end position="39"/>
    </location>
</feature>
<gene>
    <name evidence="13" type="ORF">BKG82_13395</name>
</gene>
<dbReference type="CDD" id="cd06261">
    <property type="entry name" value="TM_PBP2"/>
    <property type="match status" value="1"/>
</dbReference>
<dbReference type="PANTHER" id="PTHR30425">
    <property type="entry name" value="PHOSPHATE TRANSPORT SYSTEM PERMEASE PROTEIN PST"/>
    <property type="match status" value="1"/>
</dbReference>
<evidence type="ECO:0000256" key="6">
    <source>
        <dbReference type="ARBA" id="ARBA00022692"/>
    </source>
</evidence>
<evidence type="ECO:0000256" key="4">
    <source>
        <dbReference type="ARBA" id="ARBA00022475"/>
    </source>
</evidence>
<evidence type="ECO:0000256" key="11">
    <source>
        <dbReference type="SAM" id="MobiDB-lite"/>
    </source>
</evidence>
<evidence type="ECO:0000256" key="5">
    <source>
        <dbReference type="ARBA" id="ARBA00022592"/>
    </source>
</evidence>
<evidence type="ECO:0000259" key="12">
    <source>
        <dbReference type="PROSITE" id="PS50928"/>
    </source>
</evidence>
<evidence type="ECO:0000313" key="14">
    <source>
        <dbReference type="Proteomes" id="UP000180043"/>
    </source>
</evidence>
<evidence type="ECO:0000256" key="7">
    <source>
        <dbReference type="ARBA" id="ARBA00022989"/>
    </source>
</evidence>
<organism evidence="13 14">
    <name type="scientific">Mycobacteroides chelonae</name>
    <name type="common">Mycobacterium chelonae</name>
    <dbReference type="NCBI Taxonomy" id="1774"/>
    <lineage>
        <taxon>Bacteria</taxon>
        <taxon>Bacillati</taxon>
        <taxon>Actinomycetota</taxon>
        <taxon>Actinomycetes</taxon>
        <taxon>Mycobacteriales</taxon>
        <taxon>Mycobacteriaceae</taxon>
        <taxon>Mycobacteroides</taxon>
    </lineage>
</organism>
<accession>A0A1S1LRF2</accession>
<dbReference type="PANTHER" id="PTHR30425:SF1">
    <property type="entry name" value="PHOSPHATE TRANSPORT SYSTEM PERMEASE PROTEIN PSTC"/>
    <property type="match status" value="1"/>
</dbReference>
<evidence type="ECO:0000256" key="8">
    <source>
        <dbReference type="ARBA" id="ARBA00023136"/>
    </source>
</evidence>
<dbReference type="Proteomes" id="UP000180043">
    <property type="component" value="Unassembled WGS sequence"/>
</dbReference>
<dbReference type="InterPro" id="IPR000515">
    <property type="entry name" value="MetI-like"/>
</dbReference>
<feature type="region of interest" description="Disordered" evidence="11">
    <location>
        <begin position="1"/>
        <end position="47"/>
    </location>
</feature>
<feature type="transmembrane region" description="Helical" evidence="9">
    <location>
        <begin position="329"/>
        <end position="352"/>
    </location>
</feature>
<evidence type="ECO:0000256" key="3">
    <source>
        <dbReference type="ARBA" id="ARBA00022448"/>
    </source>
</evidence>
<proteinExistence type="inferred from homology"/>
<dbReference type="RefSeq" id="WP_057969376.1">
    <property type="nucleotide sequence ID" value="NZ_MLII01000039.1"/>
</dbReference>
<feature type="transmembrane region" description="Helical" evidence="9">
    <location>
        <begin position="118"/>
        <end position="144"/>
    </location>
</feature>
<dbReference type="EMBL" id="MLIQ01000015">
    <property type="protein sequence ID" value="OHU56854.1"/>
    <property type="molecule type" value="Genomic_DNA"/>
</dbReference>
<comment type="similarity">
    <text evidence="2 10">Belongs to the binding-protein-dependent transport system permease family. CysTW subfamily.</text>
</comment>
<keyword evidence="5 10" id="KW-0592">Phosphate transport</keyword>
<dbReference type="NCBIfam" id="TIGR02138">
    <property type="entry name" value="phosphate_pstC"/>
    <property type="match status" value="1"/>
</dbReference>
<keyword evidence="4 10" id="KW-1003">Cell membrane</keyword>
<name>A0A1S1LRF2_MYCCH</name>
<evidence type="ECO:0000256" key="10">
    <source>
        <dbReference type="RuleBase" id="RU363054"/>
    </source>
</evidence>
<feature type="transmembrane region" description="Helical" evidence="9">
    <location>
        <begin position="285"/>
        <end position="304"/>
    </location>
</feature>
<dbReference type="AlphaFoldDB" id="A0A1S1LRF2"/>
<dbReference type="SUPFAM" id="SSF161098">
    <property type="entry name" value="MetI-like"/>
    <property type="match status" value="1"/>
</dbReference>
<comment type="caution">
    <text evidence="13">The sequence shown here is derived from an EMBL/GenBank/DDBJ whole genome shotgun (WGS) entry which is preliminary data.</text>
</comment>
<feature type="transmembrane region" description="Helical" evidence="9">
    <location>
        <begin position="209"/>
        <end position="231"/>
    </location>
</feature>
<feature type="transmembrane region" description="Helical" evidence="9">
    <location>
        <begin position="67"/>
        <end position="86"/>
    </location>
</feature>
<comment type="function">
    <text evidence="10">Part of the binding-protein-dependent transport system for phosphate; probably responsible for the translocation of the substrate across the membrane.</text>
</comment>
<dbReference type="Gene3D" id="1.10.3720.10">
    <property type="entry name" value="MetI-like"/>
    <property type="match status" value="1"/>
</dbReference>
<evidence type="ECO:0000256" key="9">
    <source>
        <dbReference type="RuleBase" id="RU363032"/>
    </source>
</evidence>
<feature type="domain" description="ABC transmembrane type-1" evidence="12">
    <location>
        <begin position="119"/>
        <end position="348"/>
    </location>
</feature>